<dbReference type="Proteomes" id="UP000789570">
    <property type="component" value="Unassembled WGS sequence"/>
</dbReference>
<proteinExistence type="predicted"/>
<feature type="non-terminal residue" evidence="1">
    <location>
        <position position="78"/>
    </location>
</feature>
<dbReference type="AlphaFoldDB" id="A0A9N9NL77"/>
<comment type="caution">
    <text evidence="1">The sequence shown here is derived from an EMBL/GenBank/DDBJ whole genome shotgun (WGS) entry which is preliminary data.</text>
</comment>
<organism evidence="1 2">
    <name type="scientific">Funneliformis caledonium</name>
    <dbReference type="NCBI Taxonomy" id="1117310"/>
    <lineage>
        <taxon>Eukaryota</taxon>
        <taxon>Fungi</taxon>
        <taxon>Fungi incertae sedis</taxon>
        <taxon>Mucoromycota</taxon>
        <taxon>Glomeromycotina</taxon>
        <taxon>Glomeromycetes</taxon>
        <taxon>Glomerales</taxon>
        <taxon>Glomeraceae</taxon>
        <taxon>Funneliformis</taxon>
    </lineage>
</organism>
<accession>A0A9N9NL77</accession>
<evidence type="ECO:0000313" key="2">
    <source>
        <dbReference type="Proteomes" id="UP000789570"/>
    </source>
</evidence>
<dbReference type="EMBL" id="CAJVPQ010015330">
    <property type="protein sequence ID" value="CAG8742255.1"/>
    <property type="molecule type" value="Genomic_DNA"/>
</dbReference>
<sequence length="78" mass="9011">QSFTSKFTENYVTYGSLLLVKKIELKDYEYSSLSVDSKLPVENNSPLPITSENKIQIHLKDEVQILEKLEYLKNKSSN</sequence>
<gene>
    <name evidence="1" type="ORF">FCALED_LOCUS15705</name>
</gene>
<name>A0A9N9NL77_9GLOM</name>
<evidence type="ECO:0000313" key="1">
    <source>
        <dbReference type="EMBL" id="CAG8742255.1"/>
    </source>
</evidence>
<feature type="non-terminal residue" evidence="1">
    <location>
        <position position="1"/>
    </location>
</feature>
<protein>
    <submittedName>
        <fullName evidence="1">7300_t:CDS:1</fullName>
    </submittedName>
</protein>
<reference evidence="1" key="1">
    <citation type="submission" date="2021-06" db="EMBL/GenBank/DDBJ databases">
        <authorList>
            <person name="Kallberg Y."/>
            <person name="Tangrot J."/>
            <person name="Rosling A."/>
        </authorList>
    </citation>
    <scope>NUCLEOTIDE SEQUENCE</scope>
    <source>
        <strain evidence="1">UK204</strain>
    </source>
</reference>
<keyword evidence="2" id="KW-1185">Reference proteome</keyword>